<reference evidence="1" key="1">
    <citation type="submission" date="2019-04" db="EMBL/GenBank/DDBJ databases">
        <title>Microbes associate with the intestines of laboratory mice.</title>
        <authorList>
            <person name="Navarre W."/>
            <person name="Wong E."/>
            <person name="Huang K."/>
            <person name="Tropini C."/>
            <person name="Ng K."/>
            <person name="Yu B."/>
        </authorList>
    </citation>
    <scope>NUCLEOTIDE SEQUENCE</scope>
    <source>
        <strain evidence="1">NM73_A23</strain>
    </source>
</reference>
<name>A0AC61QP45_9BACT</name>
<evidence type="ECO:0000313" key="1">
    <source>
        <dbReference type="EMBL" id="TGX80961.1"/>
    </source>
</evidence>
<evidence type="ECO:0000313" key="2">
    <source>
        <dbReference type="Proteomes" id="UP000308886"/>
    </source>
</evidence>
<sequence>MMLFTNIGALVGIDESTMERKQGAEMNSLGILHNAWLLVDGERIVDYGAMSSLEKSTETDDRQTTDVGGGWIFPSFCDSHTHIVYAGNRATEWLDKINGLSYEEIGKRGGGILNSADLLHNTTEEELYSQAMTRVDEMICKGTGAIEIKSGYGLNTEDELKMLRVIQRIKQTTKAEIKSTFLGAHAVGRKYADRQSEYVDLVCNEMIPEVGRKQLADYVDVFCDKGYFTPEETEKILEAAEKYGLVPKIHANELAVSGGVQVGVKHNALSVDHLENTTSVEFNALKGTRTMPTLLPGCSFFSNLPYANAKTMIAMGLGVALASDYNPGSSPFGDMRFVASLACIRMRLTPEQALNATTINGAYAMGLNSTVGTITRGKIANFYITAPLPSLEFYLYAHHTPLIREVYLKGEKYEG</sequence>
<dbReference type="EC" id="3.5.2.7" evidence="1"/>
<proteinExistence type="predicted"/>
<dbReference type="Proteomes" id="UP000308886">
    <property type="component" value="Unassembled WGS sequence"/>
</dbReference>
<keyword evidence="2" id="KW-1185">Reference proteome</keyword>
<accession>A0AC61QP45</accession>
<gene>
    <name evidence="1" type="ORF">E5358_11310</name>
</gene>
<keyword evidence="1" id="KW-0378">Hydrolase</keyword>
<comment type="caution">
    <text evidence="1">The sequence shown here is derived from an EMBL/GenBank/DDBJ whole genome shotgun (WGS) entry which is preliminary data.</text>
</comment>
<organism evidence="1 2">
    <name type="scientific">Palleniella muris</name>
    <dbReference type="NCBI Taxonomy" id="3038145"/>
    <lineage>
        <taxon>Bacteria</taxon>
        <taxon>Pseudomonadati</taxon>
        <taxon>Bacteroidota</taxon>
        <taxon>Bacteroidia</taxon>
        <taxon>Bacteroidales</taxon>
        <taxon>Prevotellaceae</taxon>
        <taxon>Palleniella</taxon>
    </lineage>
</organism>
<dbReference type="EMBL" id="SRZC01000020">
    <property type="protein sequence ID" value="TGX80961.1"/>
    <property type="molecule type" value="Genomic_DNA"/>
</dbReference>
<protein>
    <submittedName>
        <fullName evidence="1">Imidazolonepropionase</fullName>
        <ecNumber evidence="1">3.5.2.7</ecNumber>
    </submittedName>
</protein>